<organism evidence="3 4">
    <name type="scientific">Planobacterium oryzisoli</name>
    <dbReference type="NCBI Taxonomy" id="2771435"/>
    <lineage>
        <taxon>Bacteria</taxon>
        <taxon>Pseudomonadati</taxon>
        <taxon>Bacteroidota</taxon>
        <taxon>Flavobacteriia</taxon>
        <taxon>Flavobacteriales</taxon>
        <taxon>Weeksellaceae</taxon>
        <taxon>Chryseobacterium group</taxon>
        <taxon>Chryseobacterium</taxon>
    </lineage>
</organism>
<keyword evidence="4" id="KW-1185">Reference proteome</keyword>
<keyword evidence="3" id="KW-0675">Receptor</keyword>
<feature type="domain" description="TonB-dependent receptor plug" evidence="2">
    <location>
        <begin position="54"/>
        <end position="191"/>
    </location>
</feature>
<comment type="caution">
    <text evidence="3">The sequence shown here is derived from an EMBL/GenBank/DDBJ whole genome shotgun (WGS) entry which is preliminary data.</text>
</comment>
<dbReference type="PROSITE" id="PS52016">
    <property type="entry name" value="TONB_DEPENDENT_REC_3"/>
    <property type="match status" value="1"/>
</dbReference>
<dbReference type="RefSeq" id="WP_194739914.1">
    <property type="nucleotide sequence ID" value="NZ_JADKYY010000013.1"/>
</dbReference>
<evidence type="ECO:0000256" key="1">
    <source>
        <dbReference type="PROSITE-ProRule" id="PRU01360"/>
    </source>
</evidence>
<dbReference type="InterPro" id="IPR023997">
    <property type="entry name" value="TonB-dep_OMP_SusC/RagA_CS"/>
</dbReference>
<dbReference type="InterPro" id="IPR039426">
    <property type="entry name" value="TonB-dep_rcpt-like"/>
</dbReference>
<dbReference type="InterPro" id="IPR023996">
    <property type="entry name" value="TonB-dep_OMP_SusC/RagA"/>
</dbReference>
<keyword evidence="1" id="KW-0812">Transmembrane</keyword>
<keyword evidence="1" id="KW-1134">Transmembrane beta strand</keyword>
<keyword evidence="1" id="KW-0472">Membrane</keyword>
<dbReference type="Gene3D" id="2.170.130.10">
    <property type="entry name" value="TonB-dependent receptor, plug domain"/>
    <property type="match status" value="1"/>
</dbReference>
<dbReference type="InterPro" id="IPR037066">
    <property type="entry name" value="Plug_dom_sf"/>
</dbReference>
<comment type="subcellular location">
    <subcellularLocation>
        <location evidence="1">Cell outer membrane</location>
        <topology evidence="1">Multi-pass membrane protein</topology>
    </subcellularLocation>
</comment>
<dbReference type="InterPro" id="IPR012910">
    <property type="entry name" value="Plug_dom"/>
</dbReference>
<name>A0A930YX05_9FLAO</name>
<dbReference type="Pfam" id="PF07715">
    <property type="entry name" value="Plug"/>
    <property type="match status" value="1"/>
</dbReference>
<evidence type="ECO:0000313" key="3">
    <source>
        <dbReference type="EMBL" id="MBF5027989.1"/>
    </source>
</evidence>
<comment type="similarity">
    <text evidence="1">Belongs to the TonB-dependent receptor family.</text>
</comment>
<dbReference type="Proteomes" id="UP000694480">
    <property type="component" value="Unassembled WGS sequence"/>
</dbReference>
<dbReference type="EMBL" id="JADKYY010000013">
    <property type="protein sequence ID" value="MBF5027989.1"/>
    <property type="molecule type" value="Genomic_DNA"/>
</dbReference>
<dbReference type="AlphaFoldDB" id="A0A930YX05"/>
<dbReference type="GO" id="GO:0009279">
    <property type="term" value="C:cell outer membrane"/>
    <property type="evidence" value="ECO:0007669"/>
    <property type="project" value="UniProtKB-SubCell"/>
</dbReference>
<dbReference type="SUPFAM" id="SSF56935">
    <property type="entry name" value="Porins"/>
    <property type="match status" value="1"/>
</dbReference>
<sequence length="984" mass="108654">MKSFLYFNPKSTSLKTAVVFLLGSFAFMDGQTTGDSIRTQGIEEVVMIGYGTQKKKDVNSAISSIKSGDIADLKQMNVDQMLQGKMSGVMVTNGSGQPGAAASIRVRGTTSLNGVNEPLYIIDGVPISGDASGRATSGRPIAGNDFSSTGGSGNNAVSPISFLNPNDIESVDVLKDASAVAIYGARGANGVIIITTKTGKRGEGRISYDGSTNITQIPTFLELMNLQQYAAHQNALGALFNTEPRAEFAHPELLGKGTDWQREIFQLGYGQNHQLGFSGGKEGVNYYISGNYMDQSGNIIGTGMKRYTFRVNVDAKVKSWLKVGTNISTGITNERFTINQSFGGLITNTLLQAPDLPIRNLDGTYAAPPAGQNVNYFNPVAEALERDNSLVRKNFLGGLFAEVNLARGLKYRAEISANTEFSEHTDFTPSYDRGSQVNLTADLIERRQNWYSTNIQNLLTYDLSLGQHKFTLLAGQEANDSHWEGIVAEAHGFKTNDIYNLSMSDPESRTVTGYKGSGALYSLFSRLIYDFDSRYSLTASIRRDQSSKFDPAVKGKQVGYFPSVAVSWKLSSEPFFEPLAEVVTLLKLRAGYGETGNQQIPGGRFASNLTQYFLPANIPNPELTWEHMKQTDIGLDLALYRRLNFTVDFYKKLSDNFLFQYPLPDYLTGGPSWIGGLDSPYYNMGQVENKGVEFTLNYHNDKSNTFAWDTTLTFSHNQNKLLDILNGITLTEQANMNGYQPYVVSNTLVGQPIGTYWGFKTAGIFRTLEELTAAPVQFGQSIGTAPGQTYLGDVRYVDINGDGKIDDGDRTIIGDPNPKFNIGLTNNFSYKNFDLSVFLYGVFGNDLMNLTHRNGIQNAMLYQNQFVEAMDYWTPDNTDAALPRPINSSSNRNIEISDRFIEKGDYLRIQNVTLGYTFSPEALEAIRMKKIRLYGTVQNLHTFTDYKGYDPEIGLFNQNPLLNGIDNGRYPTPRTFALGVNLEF</sequence>
<gene>
    <name evidence="3" type="ORF">IC612_09290</name>
</gene>
<reference evidence="3" key="1">
    <citation type="submission" date="2020-11" db="EMBL/GenBank/DDBJ databases">
        <title>Genome seq and assembly of Planobacterium sp.</title>
        <authorList>
            <person name="Chhetri G."/>
        </authorList>
    </citation>
    <scope>NUCLEOTIDE SEQUENCE</scope>
    <source>
        <strain evidence="3">GCR5</strain>
    </source>
</reference>
<keyword evidence="1" id="KW-0813">Transport</keyword>
<protein>
    <submittedName>
        <fullName evidence="3">TonB-dependent receptor</fullName>
    </submittedName>
</protein>
<evidence type="ECO:0000313" key="4">
    <source>
        <dbReference type="Proteomes" id="UP000694480"/>
    </source>
</evidence>
<keyword evidence="1" id="KW-0998">Cell outer membrane</keyword>
<dbReference type="NCBIfam" id="TIGR04056">
    <property type="entry name" value="OMP_RagA_SusC"/>
    <property type="match status" value="1"/>
</dbReference>
<accession>A0A930YX05</accession>
<proteinExistence type="inferred from homology"/>
<evidence type="ECO:0000259" key="2">
    <source>
        <dbReference type="Pfam" id="PF07715"/>
    </source>
</evidence>
<dbReference type="NCBIfam" id="TIGR04057">
    <property type="entry name" value="SusC_RagA_signa"/>
    <property type="match status" value="1"/>
</dbReference>